<evidence type="ECO:0000256" key="2">
    <source>
        <dbReference type="ARBA" id="ARBA00022801"/>
    </source>
</evidence>
<evidence type="ECO:0000256" key="1">
    <source>
        <dbReference type="ARBA" id="ARBA00022723"/>
    </source>
</evidence>
<dbReference type="GO" id="GO:0046872">
    <property type="term" value="F:metal ion binding"/>
    <property type="evidence" value="ECO:0007669"/>
    <property type="project" value="UniProtKB-KW"/>
</dbReference>
<proteinExistence type="predicted"/>
<name>A0A3D9FCM7_9SPHN</name>
<feature type="domain" description="Peptidase M20 dimerisation" evidence="4">
    <location>
        <begin position="223"/>
        <end position="321"/>
    </location>
</feature>
<dbReference type="AlphaFoldDB" id="A0A3D9FCM7"/>
<dbReference type="InterPro" id="IPR050072">
    <property type="entry name" value="Peptidase_M20A"/>
</dbReference>
<dbReference type="Pfam" id="PF01546">
    <property type="entry name" value="Peptidase_M20"/>
    <property type="match status" value="1"/>
</dbReference>
<accession>A0A3D9FCM7</accession>
<keyword evidence="2" id="KW-0378">Hydrolase</keyword>
<keyword evidence="6" id="KW-1185">Reference proteome</keyword>
<evidence type="ECO:0000259" key="4">
    <source>
        <dbReference type="Pfam" id="PF07687"/>
    </source>
</evidence>
<comment type="caution">
    <text evidence="5">The sequence shown here is derived from an EMBL/GenBank/DDBJ whole genome shotgun (WGS) entry which is preliminary data.</text>
</comment>
<keyword evidence="3" id="KW-0732">Signal</keyword>
<sequence>MKTCFIACAGLLALPLTPLSAFQDEAAPIMATYQSQIANLREDARMAAAFVHIAAGHDEHLQNLITLTEVPAPPFGEGARAAVFADMMRATGFGEVTIDDAGNVVAHRPGAAATHSVMMVAHLDTVFPAETDVTVQVEGNRYTAPGIGDNTRGAVMLLQIASAIAAADIRTQGDIILVGNVGEEGLGDLRGVRHLFRDAANRPDSFIAIDGGDDARLVTRAVGSTRFRVTLNGPGGHSWGDFGDANPHHASARAITRFVNAARPITQDGPRASYNIGRTGGGTSVNSIPFESWFEVDMRSGDPARLEALVAVFQQAMAEGLEAENAVRGDSDPLTMTIEPIGSRPAGESDPALPLVQRARALLEADGITPVLTASSTDSNIPISLGIPAITISRCGTSARAHSLDEYWEDDGTVPACTMRGLALLIAEAELAGD</sequence>
<dbReference type="Proteomes" id="UP000256310">
    <property type="component" value="Unassembled WGS sequence"/>
</dbReference>
<feature type="signal peptide" evidence="3">
    <location>
        <begin position="1"/>
        <end position="23"/>
    </location>
</feature>
<evidence type="ECO:0000313" key="5">
    <source>
        <dbReference type="EMBL" id="RED15549.1"/>
    </source>
</evidence>
<dbReference type="SUPFAM" id="SSF53187">
    <property type="entry name" value="Zn-dependent exopeptidases"/>
    <property type="match status" value="1"/>
</dbReference>
<dbReference type="InterPro" id="IPR036264">
    <property type="entry name" value="Bact_exopeptidase_dim_dom"/>
</dbReference>
<organism evidence="5 6">
    <name type="scientific">Parasphingopyxis lamellibrachiae</name>
    <dbReference type="NCBI Taxonomy" id="680125"/>
    <lineage>
        <taxon>Bacteria</taxon>
        <taxon>Pseudomonadati</taxon>
        <taxon>Pseudomonadota</taxon>
        <taxon>Alphaproteobacteria</taxon>
        <taxon>Sphingomonadales</taxon>
        <taxon>Sphingomonadaceae</taxon>
        <taxon>Parasphingopyxis</taxon>
    </lineage>
</organism>
<evidence type="ECO:0000313" key="6">
    <source>
        <dbReference type="Proteomes" id="UP000256310"/>
    </source>
</evidence>
<evidence type="ECO:0000256" key="3">
    <source>
        <dbReference type="SAM" id="SignalP"/>
    </source>
</evidence>
<dbReference type="InterPro" id="IPR011650">
    <property type="entry name" value="Peptidase_M20_dimer"/>
</dbReference>
<dbReference type="Gene3D" id="3.40.630.10">
    <property type="entry name" value="Zn peptidases"/>
    <property type="match status" value="1"/>
</dbReference>
<gene>
    <name evidence="5" type="ORF">DFR46_0544</name>
</gene>
<dbReference type="RefSeq" id="WP_116235057.1">
    <property type="nucleotide sequence ID" value="NZ_QRDP01000004.1"/>
</dbReference>
<feature type="chain" id="PRO_5017714814" evidence="3">
    <location>
        <begin position="24"/>
        <end position="434"/>
    </location>
</feature>
<dbReference type="SUPFAM" id="SSF55031">
    <property type="entry name" value="Bacterial exopeptidase dimerisation domain"/>
    <property type="match status" value="1"/>
</dbReference>
<dbReference type="EMBL" id="QRDP01000004">
    <property type="protein sequence ID" value="RED15549.1"/>
    <property type="molecule type" value="Genomic_DNA"/>
</dbReference>
<keyword evidence="1" id="KW-0479">Metal-binding</keyword>
<reference evidence="5 6" key="1">
    <citation type="submission" date="2018-07" db="EMBL/GenBank/DDBJ databases">
        <title>Genomic Encyclopedia of Type Strains, Phase IV (KMG-IV): sequencing the most valuable type-strain genomes for metagenomic binning, comparative biology and taxonomic classification.</title>
        <authorList>
            <person name="Goeker M."/>
        </authorList>
    </citation>
    <scope>NUCLEOTIDE SEQUENCE [LARGE SCALE GENOMIC DNA]</scope>
    <source>
        <strain evidence="5 6">DSM 26725</strain>
    </source>
</reference>
<dbReference type="InterPro" id="IPR002933">
    <property type="entry name" value="Peptidase_M20"/>
</dbReference>
<dbReference type="Gene3D" id="3.30.70.360">
    <property type="match status" value="1"/>
</dbReference>
<protein>
    <submittedName>
        <fullName evidence="5">Acetylornithine deacetylase/succinyl-diaminopimelate desuccinylase-like protein</fullName>
    </submittedName>
</protein>
<dbReference type="PANTHER" id="PTHR43808:SF17">
    <property type="entry name" value="PEPTIDASE M20"/>
    <property type="match status" value="1"/>
</dbReference>
<dbReference type="PANTHER" id="PTHR43808">
    <property type="entry name" value="ACETYLORNITHINE DEACETYLASE"/>
    <property type="match status" value="1"/>
</dbReference>
<dbReference type="GO" id="GO:0016787">
    <property type="term" value="F:hydrolase activity"/>
    <property type="evidence" value="ECO:0007669"/>
    <property type="project" value="UniProtKB-KW"/>
</dbReference>
<dbReference type="Pfam" id="PF07687">
    <property type="entry name" value="M20_dimer"/>
    <property type="match status" value="1"/>
</dbReference>
<dbReference type="OrthoDB" id="9776600at2"/>